<protein>
    <recommendedName>
        <fullName evidence="4">Outer membrane protein beta-barrel domain-containing protein</fullName>
    </recommendedName>
</protein>
<evidence type="ECO:0000313" key="3">
    <source>
        <dbReference type="Proteomes" id="UP000755654"/>
    </source>
</evidence>
<comment type="caution">
    <text evidence="2">The sequence shown here is derived from an EMBL/GenBank/DDBJ whole genome shotgun (WGS) entry which is preliminary data.</text>
</comment>
<dbReference type="Gene3D" id="2.40.160.170">
    <property type="match status" value="1"/>
</dbReference>
<keyword evidence="1" id="KW-0732">Signal</keyword>
<sequence length="205" mass="22047">MKLRIGLVVLATLMAPLSANASPFSILGGVGTTGVYGGAQYRESPYFTTQAQIGGFSLDPSFSSGGENYNLGVHLLNGLIAEQWHPWEQGFYLTAGVFINGNRLSLQPSASNAGNYALATPAKVTFNTIDPYFGIGYSQRFSSRSPWSFNLSAGAAYQGTPKVSVDQGVGPYAQYAYAAEVSNLNQSLDAFRWYPVVQVGIGYRW</sequence>
<organism evidence="2 3">
    <name type="scientific">Acidithiobacillus sulfurivorans</name>
    <dbReference type="NCBI Taxonomy" id="1958756"/>
    <lineage>
        <taxon>Bacteria</taxon>
        <taxon>Pseudomonadati</taxon>
        <taxon>Pseudomonadota</taxon>
        <taxon>Acidithiobacillia</taxon>
        <taxon>Acidithiobacillales</taxon>
        <taxon>Acidithiobacillaceae</taxon>
        <taxon>Acidithiobacillus</taxon>
    </lineage>
</organism>
<dbReference type="Proteomes" id="UP000755654">
    <property type="component" value="Unassembled WGS sequence"/>
</dbReference>
<evidence type="ECO:0000313" key="2">
    <source>
        <dbReference type="EMBL" id="MBU2761427.1"/>
    </source>
</evidence>
<feature type="signal peptide" evidence="1">
    <location>
        <begin position="1"/>
        <end position="21"/>
    </location>
</feature>
<reference evidence="2 3" key="1">
    <citation type="journal article" date="2021" name="ISME J.">
        <title>Genomic evolution of the class Acidithiobacillia: deep-branching Proteobacteria living in extreme acidic conditions.</title>
        <authorList>
            <person name="Moya-Beltran A."/>
            <person name="Beard S."/>
            <person name="Rojas-Villalobos C."/>
            <person name="Issotta F."/>
            <person name="Gallardo Y."/>
            <person name="Ulloa R."/>
            <person name="Giaveno A."/>
            <person name="Degli Esposti M."/>
            <person name="Johnson D.B."/>
            <person name="Quatrini R."/>
        </authorList>
    </citation>
    <scope>NUCLEOTIDE SEQUENCE [LARGE SCALE GENOMIC DNA]</scope>
    <source>
        <strain evidence="2 3">RW2</strain>
    </source>
</reference>
<accession>A0ABS6A230</accession>
<evidence type="ECO:0000256" key="1">
    <source>
        <dbReference type="SAM" id="SignalP"/>
    </source>
</evidence>
<feature type="chain" id="PRO_5045875746" description="Outer membrane protein beta-barrel domain-containing protein" evidence="1">
    <location>
        <begin position="22"/>
        <end position="205"/>
    </location>
</feature>
<keyword evidence="3" id="KW-1185">Reference proteome</keyword>
<evidence type="ECO:0008006" key="4">
    <source>
        <dbReference type="Google" id="ProtNLM"/>
    </source>
</evidence>
<proteinExistence type="predicted"/>
<dbReference type="RefSeq" id="WP_215884924.1">
    <property type="nucleotide sequence ID" value="NZ_JAAOMP010000159.1"/>
</dbReference>
<name>A0ABS6A230_9PROT</name>
<dbReference type="EMBL" id="JAAOMP010000159">
    <property type="protein sequence ID" value="MBU2761427.1"/>
    <property type="molecule type" value="Genomic_DNA"/>
</dbReference>
<gene>
    <name evidence="2" type="ORF">HAP95_14930</name>
</gene>